<accession>A0A673ZSX4</accession>
<evidence type="ECO:0000256" key="5">
    <source>
        <dbReference type="ARBA" id="ARBA00022801"/>
    </source>
</evidence>
<dbReference type="Pfam" id="PF17917">
    <property type="entry name" value="RT_RNaseH"/>
    <property type="match status" value="1"/>
</dbReference>
<dbReference type="PANTHER" id="PTHR37984:SF15">
    <property type="entry name" value="INTEGRASE CATALYTIC DOMAIN-CONTAINING PROTEIN"/>
    <property type="match status" value="1"/>
</dbReference>
<keyword evidence="10" id="KW-1185">Reference proteome</keyword>
<dbReference type="InParanoid" id="A0A673ZSX4"/>
<dbReference type="GO" id="GO:0003676">
    <property type="term" value="F:nucleic acid binding"/>
    <property type="evidence" value="ECO:0007669"/>
    <property type="project" value="InterPro"/>
</dbReference>
<dbReference type="InterPro" id="IPR001584">
    <property type="entry name" value="Integrase_cat-core"/>
</dbReference>
<feature type="domain" description="Integrase catalytic" evidence="8">
    <location>
        <begin position="43"/>
        <end position="202"/>
    </location>
</feature>
<reference evidence="9" key="1">
    <citation type="submission" date="2025-08" db="UniProtKB">
        <authorList>
            <consortium name="Ensembl"/>
        </authorList>
    </citation>
    <scope>IDENTIFICATION</scope>
</reference>
<sequence length="383" mass="43918">MGDRELLAVVGALKAWRHWLEGARHPFHIWTDHRNLEYIRAARRLNPRQARWPDFVTDLPPSRGNTTILVIVDRFFKSCRLLPLPGLPTALQTVEALFTHVFRHYGVPEDIVSDRGPQFTSRVWRAFMERLGVSVSLTSGFHPESNGQVERVNQEVGRFLRSYCQDRPGEWAAFIPWAEMAQNSLRHSSTNLTPFQCVLGYQPVLAPWHQSQIEATAVDEWFRHSEETWNAAHVRLQRAIRRQKASADSHRSEAPVYAPGDRVWLSTRNLPLQLPCRKLGPRFVGPFKVLRRLNEVCYRLHLPPDYHINPSFHVSLLRPVVAGPLQQSEVREVPPPPLDIEGAPAYTDEPLWTLDIGRGAFSTSWSGRGTARRSDAGYWRRTS</sequence>
<reference evidence="9" key="2">
    <citation type="submission" date="2025-09" db="UniProtKB">
        <authorList>
            <consortium name="Ensembl"/>
        </authorList>
    </citation>
    <scope>IDENTIFICATION</scope>
</reference>
<dbReference type="GO" id="GO:0015074">
    <property type="term" value="P:DNA integration"/>
    <property type="evidence" value="ECO:0007669"/>
    <property type="project" value="InterPro"/>
</dbReference>
<keyword evidence="3" id="KW-0540">Nuclease</keyword>
<keyword evidence="2" id="KW-0548">Nucleotidyltransferase</keyword>
<dbReference type="GO" id="GO:0003964">
    <property type="term" value="F:RNA-directed DNA polymerase activity"/>
    <property type="evidence" value="ECO:0007669"/>
    <property type="project" value="UniProtKB-KW"/>
</dbReference>
<dbReference type="GeneTree" id="ENSGT00940000163772"/>
<evidence type="ECO:0000256" key="6">
    <source>
        <dbReference type="ARBA" id="ARBA00022918"/>
    </source>
</evidence>
<keyword evidence="5" id="KW-0378">Hydrolase</keyword>
<evidence type="ECO:0000256" key="2">
    <source>
        <dbReference type="ARBA" id="ARBA00022695"/>
    </source>
</evidence>
<dbReference type="Ensembl" id="ENSSTUT00000052061.1">
    <property type="protein sequence ID" value="ENSSTUP00000049792.1"/>
    <property type="gene ID" value="ENSSTUG00000021059.1"/>
</dbReference>
<keyword evidence="1" id="KW-0808">Transferase</keyword>
<evidence type="ECO:0000313" key="9">
    <source>
        <dbReference type="Ensembl" id="ENSSTUP00000049792.1"/>
    </source>
</evidence>
<proteinExistence type="predicted"/>
<organism evidence="9 10">
    <name type="scientific">Salmo trutta</name>
    <name type="common">Brown trout</name>
    <dbReference type="NCBI Taxonomy" id="8032"/>
    <lineage>
        <taxon>Eukaryota</taxon>
        <taxon>Metazoa</taxon>
        <taxon>Chordata</taxon>
        <taxon>Craniata</taxon>
        <taxon>Vertebrata</taxon>
        <taxon>Euteleostomi</taxon>
        <taxon>Actinopterygii</taxon>
        <taxon>Neopterygii</taxon>
        <taxon>Teleostei</taxon>
        <taxon>Protacanthopterygii</taxon>
        <taxon>Salmoniformes</taxon>
        <taxon>Salmonidae</taxon>
        <taxon>Salmoninae</taxon>
        <taxon>Salmo</taxon>
    </lineage>
</organism>
<dbReference type="InterPro" id="IPR050951">
    <property type="entry name" value="Retrovirus_Pol_polyprotein"/>
</dbReference>
<dbReference type="PANTHER" id="PTHR37984">
    <property type="entry name" value="PROTEIN CBG26694"/>
    <property type="match status" value="1"/>
</dbReference>
<evidence type="ECO:0000256" key="1">
    <source>
        <dbReference type="ARBA" id="ARBA00022679"/>
    </source>
</evidence>
<dbReference type="PROSITE" id="PS50994">
    <property type="entry name" value="INTEGRASE"/>
    <property type="match status" value="1"/>
</dbReference>
<dbReference type="Pfam" id="PF24626">
    <property type="entry name" value="SH3_Tf2-1"/>
    <property type="match status" value="1"/>
</dbReference>
<protein>
    <recommendedName>
        <fullName evidence="8">Integrase catalytic domain-containing protein</fullName>
    </recommendedName>
</protein>
<dbReference type="Gene3D" id="3.30.420.10">
    <property type="entry name" value="Ribonuclease H-like superfamily/Ribonuclease H"/>
    <property type="match status" value="1"/>
</dbReference>
<dbReference type="Proteomes" id="UP000472277">
    <property type="component" value="Chromosome 3"/>
</dbReference>
<evidence type="ECO:0000313" key="10">
    <source>
        <dbReference type="Proteomes" id="UP000472277"/>
    </source>
</evidence>
<dbReference type="InterPro" id="IPR041373">
    <property type="entry name" value="RT_RNaseH"/>
</dbReference>
<dbReference type="InterPro" id="IPR036397">
    <property type="entry name" value="RNaseH_sf"/>
</dbReference>
<dbReference type="InterPro" id="IPR043502">
    <property type="entry name" value="DNA/RNA_pol_sf"/>
</dbReference>
<dbReference type="AlphaFoldDB" id="A0A673ZSX4"/>
<dbReference type="GO" id="GO:0004519">
    <property type="term" value="F:endonuclease activity"/>
    <property type="evidence" value="ECO:0007669"/>
    <property type="project" value="UniProtKB-KW"/>
</dbReference>
<keyword evidence="4" id="KW-0255">Endonuclease</keyword>
<dbReference type="InterPro" id="IPR012337">
    <property type="entry name" value="RNaseH-like_sf"/>
</dbReference>
<dbReference type="OMA" id="IRACENC"/>
<evidence type="ECO:0000256" key="7">
    <source>
        <dbReference type="SAM" id="MobiDB-lite"/>
    </source>
</evidence>
<keyword evidence="6" id="KW-0695">RNA-directed DNA polymerase</keyword>
<dbReference type="GO" id="GO:0016787">
    <property type="term" value="F:hydrolase activity"/>
    <property type="evidence" value="ECO:0007669"/>
    <property type="project" value="UniProtKB-KW"/>
</dbReference>
<dbReference type="InterPro" id="IPR056924">
    <property type="entry name" value="SH3_Tf2-1"/>
</dbReference>
<evidence type="ECO:0000256" key="3">
    <source>
        <dbReference type="ARBA" id="ARBA00022722"/>
    </source>
</evidence>
<dbReference type="FunFam" id="3.30.420.10:FF:000032">
    <property type="entry name" value="Retrovirus-related Pol polyprotein from transposon 297-like Protein"/>
    <property type="match status" value="1"/>
</dbReference>
<name>A0A673ZSX4_SALTR</name>
<dbReference type="SUPFAM" id="SSF53098">
    <property type="entry name" value="Ribonuclease H-like"/>
    <property type="match status" value="1"/>
</dbReference>
<dbReference type="SUPFAM" id="SSF56672">
    <property type="entry name" value="DNA/RNA polymerases"/>
    <property type="match status" value="1"/>
</dbReference>
<feature type="region of interest" description="Disordered" evidence="7">
    <location>
        <begin position="364"/>
        <end position="383"/>
    </location>
</feature>
<evidence type="ECO:0000259" key="8">
    <source>
        <dbReference type="PROSITE" id="PS50994"/>
    </source>
</evidence>
<evidence type="ECO:0000256" key="4">
    <source>
        <dbReference type="ARBA" id="ARBA00022759"/>
    </source>
</evidence>